<evidence type="ECO:0000313" key="1">
    <source>
        <dbReference type="EMBL" id="KHT63548.1"/>
    </source>
</evidence>
<proteinExistence type="predicted"/>
<dbReference type="RefSeq" id="WP_039461677.1">
    <property type="nucleotide sequence ID" value="NZ_JWLZ01000155.1"/>
</dbReference>
<dbReference type="AlphaFoldDB" id="A0A0B9G485"/>
<sequence length="187" mass="22066">MIKFILNAVRQKTLNQHRKEIKIENIEKPVLESYFGSARYVMTSITYPELLAENKEFEIELTVDECSRLDLLPATTLSLFRQPSKSKHIFVYRFDEEVGLEDYDDGSWGQVLQDSLLLFYAFEENGKHYVIEEYHMINNHQKASEPIPQLIKEFSGDQAAYAELWDKLIFDKYYLLLDNYSFCRAPE</sequence>
<dbReference type="EMBL" id="JWLZ01000155">
    <property type="protein sequence ID" value="KHT63548.1"/>
    <property type="molecule type" value="Genomic_DNA"/>
</dbReference>
<evidence type="ECO:0000313" key="2">
    <source>
        <dbReference type="Proteomes" id="UP000031278"/>
    </source>
</evidence>
<gene>
    <name evidence="1" type="ORF">RJ45_11395</name>
</gene>
<name>A0A0B9G485_9GAMM</name>
<dbReference type="Proteomes" id="UP000031278">
    <property type="component" value="Unassembled WGS sequence"/>
</dbReference>
<reference evidence="1 2" key="1">
    <citation type="submission" date="2014-12" db="EMBL/GenBank/DDBJ databases">
        <title>Genome sequencing of Photobacterium gaetbulicola AD005a.</title>
        <authorList>
            <person name="Adrian T.G.S."/>
            <person name="Chan K.G."/>
        </authorList>
    </citation>
    <scope>NUCLEOTIDE SEQUENCE [LARGE SCALE GENOMIC DNA]</scope>
    <source>
        <strain evidence="1 2">AD005a</strain>
    </source>
</reference>
<accession>A0A0B9G485</accession>
<comment type="caution">
    <text evidence="1">The sequence shown here is derived from an EMBL/GenBank/DDBJ whole genome shotgun (WGS) entry which is preliminary data.</text>
</comment>
<protein>
    <submittedName>
        <fullName evidence="1">Uncharacterized protein</fullName>
    </submittedName>
</protein>
<organism evidence="1 2">
    <name type="scientific">Photobacterium gaetbulicola</name>
    <dbReference type="NCBI Taxonomy" id="1295392"/>
    <lineage>
        <taxon>Bacteria</taxon>
        <taxon>Pseudomonadati</taxon>
        <taxon>Pseudomonadota</taxon>
        <taxon>Gammaproteobacteria</taxon>
        <taxon>Vibrionales</taxon>
        <taxon>Vibrionaceae</taxon>
        <taxon>Photobacterium</taxon>
    </lineage>
</organism>